<feature type="binding site" description="axial binding residue" evidence="7">
    <location>
        <position position="490"/>
    </location>
    <ligand>
        <name>heme</name>
        <dbReference type="ChEBI" id="CHEBI:30413"/>
    </ligand>
    <ligandPart>
        <name>Fe</name>
        <dbReference type="ChEBI" id="CHEBI:18248"/>
    </ligandPart>
</feature>
<evidence type="ECO:0000256" key="4">
    <source>
        <dbReference type="ARBA" id="ARBA00022723"/>
    </source>
</evidence>
<keyword evidence="5 7" id="KW-0408">Iron</keyword>
<evidence type="ECO:0000256" key="5">
    <source>
        <dbReference type="ARBA" id="ARBA00023004"/>
    </source>
</evidence>
<dbReference type="Gene3D" id="1.10.630.10">
    <property type="entry name" value="Cytochrome P450"/>
    <property type="match status" value="1"/>
</dbReference>
<keyword evidence="8" id="KW-1133">Transmembrane helix</keyword>
<keyword evidence="6" id="KW-0503">Monooxygenase</keyword>
<dbReference type="GO" id="GO:0008395">
    <property type="term" value="F:steroid hydroxylase activity"/>
    <property type="evidence" value="ECO:0007669"/>
    <property type="project" value="TreeGrafter"/>
</dbReference>
<keyword evidence="6" id="KW-0560">Oxidoreductase</keyword>
<dbReference type="CDD" id="cd11040">
    <property type="entry name" value="CYP7_CYP8-like"/>
    <property type="match status" value="1"/>
</dbReference>
<feature type="transmembrane region" description="Helical" evidence="8">
    <location>
        <begin position="22"/>
        <end position="39"/>
    </location>
</feature>
<dbReference type="GO" id="GO:0020037">
    <property type="term" value="F:heme binding"/>
    <property type="evidence" value="ECO:0007669"/>
    <property type="project" value="InterPro"/>
</dbReference>
<name>A0AA39THQ7_9PEZI</name>
<evidence type="ECO:0000256" key="3">
    <source>
        <dbReference type="ARBA" id="ARBA00022617"/>
    </source>
</evidence>
<reference evidence="9" key="1">
    <citation type="submission" date="2023-06" db="EMBL/GenBank/DDBJ databases">
        <title>Genome-scale phylogeny and comparative genomics of the fungal order Sordariales.</title>
        <authorList>
            <consortium name="Lawrence Berkeley National Laboratory"/>
            <person name="Hensen N."/>
            <person name="Bonometti L."/>
            <person name="Westerberg I."/>
            <person name="Brannstrom I.O."/>
            <person name="Guillou S."/>
            <person name="Cros-Aarteil S."/>
            <person name="Calhoun S."/>
            <person name="Haridas S."/>
            <person name="Kuo A."/>
            <person name="Mondo S."/>
            <person name="Pangilinan J."/>
            <person name="Riley R."/>
            <person name="Labutti K."/>
            <person name="Andreopoulos B."/>
            <person name="Lipzen A."/>
            <person name="Chen C."/>
            <person name="Yanf M."/>
            <person name="Daum C."/>
            <person name="Ng V."/>
            <person name="Clum A."/>
            <person name="Steindorff A."/>
            <person name="Ohm R."/>
            <person name="Martin F."/>
            <person name="Silar P."/>
            <person name="Natvig D."/>
            <person name="Lalanne C."/>
            <person name="Gautier V."/>
            <person name="Ament-Velasquez S.L."/>
            <person name="Kruys A."/>
            <person name="Hutchinson M.I."/>
            <person name="Powell A.J."/>
            <person name="Barry K."/>
            <person name="Miller A.N."/>
            <person name="Grigoriev I.V."/>
            <person name="Debuchy R."/>
            <person name="Gladieux P."/>
            <person name="Thoren M.H."/>
            <person name="Johannesson H."/>
        </authorList>
    </citation>
    <scope>NUCLEOTIDE SEQUENCE</scope>
    <source>
        <strain evidence="9">CBS 606.72</strain>
    </source>
</reference>
<dbReference type="GO" id="GO:0016705">
    <property type="term" value="F:oxidoreductase activity, acting on paired donors, with incorporation or reduction of molecular oxygen"/>
    <property type="evidence" value="ECO:0007669"/>
    <property type="project" value="InterPro"/>
</dbReference>
<dbReference type="PANTHER" id="PTHR24304:SF2">
    <property type="entry name" value="24-HYDROXYCHOLESTEROL 7-ALPHA-HYDROXYLASE"/>
    <property type="match status" value="1"/>
</dbReference>
<dbReference type="InterPro" id="IPR002403">
    <property type="entry name" value="Cyt_P450_E_grp-IV"/>
</dbReference>
<comment type="cofactor">
    <cofactor evidence="1 7">
        <name>heme</name>
        <dbReference type="ChEBI" id="CHEBI:30413"/>
    </cofactor>
</comment>
<dbReference type="Proteomes" id="UP001175000">
    <property type="component" value="Unassembled WGS sequence"/>
</dbReference>
<accession>A0AA39THQ7</accession>
<dbReference type="InterPro" id="IPR001128">
    <property type="entry name" value="Cyt_P450"/>
</dbReference>
<evidence type="ECO:0000256" key="1">
    <source>
        <dbReference type="ARBA" id="ARBA00001971"/>
    </source>
</evidence>
<evidence type="ECO:0000256" key="2">
    <source>
        <dbReference type="ARBA" id="ARBA00010617"/>
    </source>
</evidence>
<proteinExistence type="inferred from homology"/>
<keyword evidence="4 7" id="KW-0479">Metal-binding</keyword>
<dbReference type="InterPro" id="IPR050529">
    <property type="entry name" value="CYP450_sterol_14alpha_dmase"/>
</dbReference>
<gene>
    <name evidence="9" type="ORF">B0T14DRAFT_500751</name>
</gene>
<dbReference type="AlphaFoldDB" id="A0AA39THQ7"/>
<comment type="similarity">
    <text evidence="2">Belongs to the cytochrome P450 family.</text>
</comment>
<dbReference type="SUPFAM" id="SSF48264">
    <property type="entry name" value="Cytochrome P450"/>
    <property type="match status" value="1"/>
</dbReference>
<dbReference type="PANTHER" id="PTHR24304">
    <property type="entry name" value="CYTOCHROME P450 FAMILY 7"/>
    <property type="match status" value="1"/>
</dbReference>
<keyword evidence="10" id="KW-1185">Reference proteome</keyword>
<dbReference type="GO" id="GO:0005506">
    <property type="term" value="F:iron ion binding"/>
    <property type="evidence" value="ECO:0007669"/>
    <property type="project" value="InterPro"/>
</dbReference>
<dbReference type="InterPro" id="IPR036396">
    <property type="entry name" value="Cyt_P450_sf"/>
</dbReference>
<dbReference type="Pfam" id="PF00067">
    <property type="entry name" value="p450"/>
    <property type="match status" value="1"/>
</dbReference>
<evidence type="ECO:0000313" key="10">
    <source>
        <dbReference type="Proteomes" id="UP001175000"/>
    </source>
</evidence>
<organism evidence="9 10">
    <name type="scientific">Immersiella caudata</name>
    <dbReference type="NCBI Taxonomy" id="314043"/>
    <lineage>
        <taxon>Eukaryota</taxon>
        <taxon>Fungi</taxon>
        <taxon>Dikarya</taxon>
        <taxon>Ascomycota</taxon>
        <taxon>Pezizomycotina</taxon>
        <taxon>Sordariomycetes</taxon>
        <taxon>Sordariomycetidae</taxon>
        <taxon>Sordariales</taxon>
        <taxon>Lasiosphaeriaceae</taxon>
        <taxon>Immersiella</taxon>
    </lineage>
</organism>
<evidence type="ECO:0000256" key="6">
    <source>
        <dbReference type="ARBA" id="ARBA00023033"/>
    </source>
</evidence>
<protein>
    <submittedName>
        <fullName evidence="9">Cytochrome P450</fullName>
    </submittedName>
</protein>
<keyword evidence="3 7" id="KW-0349">Heme</keyword>
<evidence type="ECO:0000256" key="7">
    <source>
        <dbReference type="PIRSR" id="PIRSR602403-1"/>
    </source>
</evidence>
<keyword evidence="8" id="KW-0812">Transmembrane</keyword>
<comment type="caution">
    <text evidence="9">The sequence shown here is derived from an EMBL/GenBank/DDBJ whole genome shotgun (WGS) entry which is preliminary data.</text>
</comment>
<keyword evidence="8" id="KW-0472">Membrane</keyword>
<evidence type="ECO:0000313" key="9">
    <source>
        <dbReference type="EMBL" id="KAK0611707.1"/>
    </source>
</evidence>
<evidence type="ECO:0000256" key="8">
    <source>
        <dbReference type="SAM" id="Phobius"/>
    </source>
</evidence>
<dbReference type="PRINTS" id="PR00465">
    <property type="entry name" value="EP450IV"/>
</dbReference>
<sequence>MYALNEAVANVRHQIESHDTRFTILVGSLGLLFLLALALRSSPTNQKQAPMLSETIPYVSNTLQYMTNMNTFLARTKKALAKRNIVGFRLGGRPFYFLTSPPNIQTFFRTSPAIGFETFILVAITNMMGATPKDVAKFAHDKSGRQPNPAPGTAEDAKRYWFDMQTMMHKYLSTTHYSDALARTYQRFFNRELDAYYDSLLANSSAKDDPEWTEMRIIPLLKATMAKAAILSLQGEYIFEVVPDLLDRFWDYDKVLSTILYGPPKWLFPGVYAKAERFCGATAKFHQAAVAKFDWEGPDREKDWDPVLGSRFWREFSRWLTDCGFTPRTCGGFAGVTGIVAINANTVPVCTWAIMEMIRGQELLTRLRDEIAGALVEEDGETRFDLQRLVNLPLLQSVYVEVMRLRVSINVTREVVQPLEVDGYLLKPGSVLQAPTEISHYDEAVWGVEGHPAAEFWAERHVKYVDGVPVFEMRGRPTDFFPYGGGVAICPGRHFAKQEIMLTIAMLASKFEYEFVGWVDIASGRPSDRPPINDPKYAGAAGVPPDRDMRVRVKRLW</sequence>
<dbReference type="EMBL" id="JAULSU010000007">
    <property type="protein sequence ID" value="KAK0611707.1"/>
    <property type="molecule type" value="Genomic_DNA"/>
</dbReference>